<dbReference type="AlphaFoldDB" id="A0A949JK17"/>
<dbReference type="PANTHER" id="PTHR24567:SF74">
    <property type="entry name" value="HTH-TYPE TRANSCRIPTIONAL REGULATOR ARCR"/>
    <property type="match status" value="1"/>
</dbReference>
<dbReference type="SUPFAM" id="SSF51206">
    <property type="entry name" value="cAMP-binding domain-like"/>
    <property type="match status" value="1"/>
</dbReference>
<dbReference type="SMART" id="SM00100">
    <property type="entry name" value="cNMP"/>
    <property type="match status" value="1"/>
</dbReference>
<dbReference type="PROSITE" id="PS50042">
    <property type="entry name" value="CNMP_BINDING_3"/>
    <property type="match status" value="1"/>
</dbReference>
<dbReference type="Gene3D" id="2.60.120.10">
    <property type="entry name" value="Jelly Rolls"/>
    <property type="match status" value="1"/>
</dbReference>
<dbReference type="InterPro" id="IPR014710">
    <property type="entry name" value="RmlC-like_jellyroll"/>
</dbReference>
<dbReference type="InterPro" id="IPR045641">
    <property type="entry name" value="SrpI-like"/>
</dbReference>
<dbReference type="EMBL" id="JAELVF020000002">
    <property type="protein sequence ID" value="MBU7600179.1"/>
    <property type="molecule type" value="Genomic_DNA"/>
</dbReference>
<proteinExistence type="predicted"/>
<organism evidence="2 3">
    <name type="scientific">Streptomyces tardus</name>
    <dbReference type="NCBI Taxonomy" id="2780544"/>
    <lineage>
        <taxon>Bacteria</taxon>
        <taxon>Bacillati</taxon>
        <taxon>Actinomycetota</taxon>
        <taxon>Actinomycetes</taxon>
        <taxon>Kitasatosporales</taxon>
        <taxon>Streptomycetaceae</taxon>
        <taxon>Streptomyces</taxon>
    </lineage>
</organism>
<dbReference type="Pfam" id="PF00027">
    <property type="entry name" value="cNMP_binding"/>
    <property type="match status" value="1"/>
</dbReference>
<evidence type="ECO:0000313" key="2">
    <source>
        <dbReference type="EMBL" id="MBU7600179.1"/>
    </source>
</evidence>
<keyword evidence="3" id="KW-1185">Reference proteome</keyword>
<dbReference type="InterPro" id="IPR000595">
    <property type="entry name" value="cNMP-bd_dom"/>
</dbReference>
<evidence type="ECO:0000313" key="3">
    <source>
        <dbReference type="Proteomes" id="UP000694501"/>
    </source>
</evidence>
<dbReference type="InterPro" id="IPR018490">
    <property type="entry name" value="cNMP-bd_dom_sf"/>
</dbReference>
<comment type="caution">
    <text evidence="2">The sequence shown here is derived from an EMBL/GenBank/DDBJ whole genome shotgun (WGS) entry which is preliminary data.</text>
</comment>
<dbReference type="NCBIfam" id="NF041163">
    <property type="entry name" value="encap_f2b"/>
    <property type="match status" value="1"/>
</dbReference>
<reference evidence="2" key="1">
    <citation type="submission" date="2021-06" db="EMBL/GenBank/DDBJ databases">
        <title>Sequencing of actinobacteria type strains.</title>
        <authorList>
            <person name="Nguyen G.-S."/>
            <person name="Wentzel A."/>
        </authorList>
    </citation>
    <scope>NUCLEOTIDE SEQUENCE</scope>
    <source>
        <strain evidence="2">P38-E01</strain>
    </source>
</reference>
<dbReference type="PANTHER" id="PTHR24567">
    <property type="entry name" value="CRP FAMILY TRANSCRIPTIONAL REGULATORY PROTEIN"/>
    <property type="match status" value="1"/>
</dbReference>
<dbReference type="CDD" id="cd00038">
    <property type="entry name" value="CAP_ED"/>
    <property type="match status" value="1"/>
</dbReference>
<protein>
    <submittedName>
        <fullName evidence="2">Cyclic nucleotide-binding domain-containing protein</fullName>
    </submittedName>
</protein>
<name>A0A949JK17_9ACTN</name>
<dbReference type="GO" id="GO:0005829">
    <property type="term" value="C:cytosol"/>
    <property type="evidence" value="ECO:0007669"/>
    <property type="project" value="TreeGrafter"/>
</dbReference>
<dbReference type="Pfam" id="PF19307">
    <property type="entry name" value="SrpI-like"/>
    <property type="match status" value="1"/>
</dbReference>
<gene>
    <name evidence="2" type="ORF">JGS22_021725</name>
</gene>
<feature type="domain" description="Cyclic nucleotide-binding" evidence="1">
    <location>
        <begin position="60"/>
        <end position="165"/>
    </location>
</feature>
<sequence length="433" mass="47185">MQGISSRWLLKVLPWVQVSGGTFRVNRRLSHTLGDGRIEFTTTGAEVRVIPAELGEIPALKGYQNEAVLAELASRFVQRDFGPGEVIVESGRPVDRLVLVAHGKLTKTTAGFYDGESVLGVLADGDYLGEAGLTEEDPGTWDCTVRAATSGTVLTLETGQLTEVLDRADSLRAHLAAFRSAIPQARNASGEREIELASGHEGELELPGTFVDYDVSPREYELSVAQTVLRVHSRVADLYNEPMNQVEEQLRLTIEALRERQEHELVNNRQFGLLHNADLGQRLHTRTGPPTPDDLDELLATVWKEPSVVLAHPKAIAAFGRECSSRGLYPDSVDLDGHRAPAWRGVPILPCNKIPVTSAGATSMMAMRTGEKNQGVVGLHRTGIPDEYQPSLSVRFMGINEKAIISYLVSAYYSAAVLVPDALGILEDVEVGH</sequence>
<dbReference type="InterPro" id="IPR050397">
    <property type="entry name" value="Env_Response_Regulators"/>
</dbReference>
<dbReference type="GO" id="GO:0003700">
    <property type="term" value="F:DNA-binding transcription factor activity"/>
    <property type="evidence" value="ECO:0007669"/>
    <property type="project" value="TreeGrafter"/>
</dbReference>
<dbReference type="InterPro" id="IPR049817">
    <property type="entry name" value="Encap_f2b"/>
</dbReference>
<evidence type="ECO:0000259" key="1">
    <source>
        <dbReference type="PROSITE" id="PS50042"/>
    </source>
</evidence>
<accession>A0A949JK17</accession>
<dbReference type="Proteomes" id="UP000694501">
    <property type="component" value="Unassembled WGS sequence"/>
</dbReference>